<protein>
    <recommendedName>
        <fullName evidence="4">Molybdenum cofactor sulfurase</fullName>
        <shortName evidence="4">MCS</shortName>
        <shortName evidence="4">MOS</shortName>
        <shortName evidence="4">MoCo sulfurase</shortName>
        <ecNumber evidence="4">2.8.1.9</ecNumber>
    </recommendedName>
    <alternativeName>
        <fullName evidence="4">Molybdenum cofactor sulfurtransferase</fullName>
    </alternativeName>
</protein>
<accession>A0AAW1QMJ2</accession>
<evidence type="ECO:0000256" key="2">
    <source>
        <dbReference type="ARBA" id="ARBA00022898"/>
    </source>
</evidence>
<feature type="domain" description="MOSC" evidence="6">
    <location>
        <begin position="1113"/>
        <end position="1271"/>
    </location>
</feature>
<feature type="compositionally biased region" description="Polar residues" evidence="5">
    <location>
        <begin position="339"/>
        <end position="361"/>
    </location>
</feature>
<evidence type="ECO:0000313" key="8">
    <source>
        <dbReference type="Proteomes" id="UP001438707"/>
    </source>
</evidence>
<feature type="region of interest" description="Disordered" evidence="5">
    <location>
        <begin position="1029"/>
        <end position="1061"/>
    </location>
</feature>
<evidence type="ECO:0000313" key="7">
    <source>
        <dbReference type="EMBL" id="KAK9822750.1"/>
    </source>
</evidence>
<feature type="compositionally biased region" description="Low complexity" evidence="5">
    <location>
        <begin position="877"/>
        <end position="888"/>
    </location>
</feature>
<feature type="region of interest" description="Disordered" evidence="5">
    <location>
        <begin position="818"/>
        <end position="891"/>
    </location>
</feature>
<dbReference type="Pfam" id="PF00266">
    <property type="entry name" value="Aminotran_5"/>
    <property type="match status" value="2"/>
</dbReference>
<feature type="compositionally biased region" description="Low complexity" evidence="5">
    <location>
        <begin position="770"/>
        <end position="802"/>
    </location>
</feature>
<evidence type="ECO:0000256" key="4">
    <source>
        <dbReference type="HAMAP-Rule" id="MF_03050"/>
    </source>
</evidence>
<evidence type="ECO:0000256" key="3">
    <source>
        <dbReference type="ARBA" id="ARBA00023150"/>
    </source>
</evidence>
<dbReference type="EMBL" id="JALJOS010000030">
    <property type="protein sequence ID" value="KAK9822750.1"/>
    <property type="molecule type" value="Genomic_DNA"/>
</dbReference>
<dbReference type="PANTHER" id="PTHR14237">
    <property type="entry name" value="MOLYBDOPTERIN COFACTOR SULFURASE MOSC"/>
    <property type="match status" value="1"/>
</dbReference>
<dbReference type="InterPro" id="IPR011037">
    <property type="entry name" value="Pyrv_Knase-like_insert_dom_sf"/>
</dbReference>
<comment type="catalytic activity">
    <reaction evidence="4">
        <text>Mo-molybdopterin + L-cysteine + AH2 = thio-Mo-molybdopterin + L-alanine + A + H2O</text>
        <dbReference type="Rhea" id="RHEA:42636"/>
        <dbReference type="ChEBI" id="CHEBI:13193"/>
        <dbReference type="ChEBI" id="CHEBI:15377"/>
        <dbReference type="ChEBI" id="CHEBI:17499"/>
        <dbReference type="ChEBI" id="CHEBI:35235"/>
        <dbReference type="ChEBI" id="CHEBI:57972"/>
        <dbReference type="ChEBI" id="CHEBI:71302"/>
        <dbReference type="ChEBI" id="CHEBI:82685"/>
        <dbReference type="EC" id="2.8.1.9"/>
    </reaction>
</comment>
<keyword evidence="3 4" id="KW-0501">Molybdenum cofactor biosynthesis</keyword>
<reference evidence="7 8" key="1">
    <citation type="journal article" date="2024" name="Nat. Commun.">
        <title>Phylogenomics reveals the evolutionary origins of lichenization in chlorophyte algae.</title>
        <authorList>
            <person name="Puginier C."/>
            <person name="Libourel C."/>
            <person name="Otte J."/>
            <person name="Skaloud P."/>
            <person name="Haon M."/>
            <person name="Grisel S."/>
            <person name="Petersen M."/>
            <person name="Berrin J.G."/>
            <person name="Delaux P.M."/>
            <person name="Dal Grande F."/>
            <person name="Keller J."/>
        </authorList>
    </citation>
    <scope>NUCLEOTIDE SEQUENCE [LARGE SCALE GENOMIC DNA]</scope>
    <source>
        <strain evidence="7 8">SAG 2145</strain>
    </source>
</reference>
<dbReference type="InterPro" id="IPR005302">
    <property type="entry name" value="MoCF_Sase_C"/>
</dbReference>
<dbReference type="SUPFAM" id="SSF50800">
    <property type="entry name" value="PK beta-barrel domain-like"/>
    <property type="match status" value="1"/>
</dbReference>
<feature type="compositionally biased region" description="Polar residues" evidence="5">
    <location>
        <begin position="840"/>
        <end position="859"/>
    </location>
</feature>
<evidence type="ECO:0000259" key="6">
    <source>
        <dbReference type="PROSITE" id="PS51340"/>
    </source>
</evidence>
<organism evidence="7 8">
    <name type="scientific">Apatococcus lobatus</name>
    <dbReference type="NCBI Taxonomy" id="904363"/>
    <lineage>
        <taxon>Eukaryota</taxon>
        <taxon>Viridiplantae</taxon>
        <taxon>Chlorophyta</taxon>
        <taxon>core chlorophytes</taxon>
        <taxon>Trebouxiophyceae</taxon>
        <taxon>Chlorellales</taxon>
        <taxon>Chlorellaceae</taxon>
        <taxon>Apatococcus</taxon>
    </lineage>
</organism>
<dbReference type="GO" id="GO:0008265">
    <property type="term" value="F:molybdenum cofactor sulfurtransferase activity"/>
    <property type="evidence" value="ECO:0007669"/>
    <property type="project" value="UniProtKB-UniRule"/>
</dbReference>
<dbReference type="GO" id="GO:0006777">
    <property type="term" value="P:Mo-molybdopterin cofactor biosynthetic process"/>
    <property type="evidence" value="ECO:0007669"/>
    <property type="project" value="UniProtKB-UniRule"/>
</dbReference>
<dbReference type="EC" id="2.8.1.9" evidence="4"/>
<feature type="compositionally biased region" description="Low complexity" evidence="5">
    <location>
        <begin position="818"/>
        <end position="839"/>
    </location>
</feature>
<dbReference type="InterPro" id="IPR000192">
    <property type="entry name" value="Aminotrans_V_dom"/>
</dbReference>
<comment type="function">
    <text evidence="4">Sulfurates the molybdenum cofactor. Sulfation of molybdenum is essential for xanthine dehydrogenase (XDH) and aldehyde oxidase (ADO) enzymes in which molybdenum cofactor is liganded by 1 oxygen and 1 sulfur atom in active form.</text>
</comment>
<feature type="region of interest" description="Disordered" evidence="5">
    <location>
        <begin position="736"/>
        <end position="803"/>
    </location>
</feature>
<comment type="caution">
    <text evidence="7">The sequence shown here is derived from an EMBL/GenBank/DDBJ whole genome shotgun (WGS) entry which is preliminary data.</text>
</comment>
<feature type="compositionally biased region" description="Polar residues" evidence="5">
    <location>
        <begin position="386"/>
        <end position="399"/>
    </location>
</feature>
<feature type="region of interest" description="Disordered" evidence="5">
    <location>
        <begin position="320"/>
        <end position="399"/>
    </location>
</feature>
<feature type="compositionally biased region" description="Basic and acidic residues" evidence="5">
    <location>
        <begin position="736"/>
        <end position="745"/>
    </location>
</feature>
<dbReference type="InterPro" id="IPR015422">
    <property type="entry name" value="PyrdxlP-dep_Trfase_small"/>
</dbReference>
<dbReference type="InterPro" id="IPR015421">
    <property type="entry name" value="PyrdxlP-dep_Trfase_major"/>
</dbReference>
<dbReference type="GO" id="GO:0030170">
    <property type="term" value="F:pyridoxal phosphate binding"/>
    <property type="evidence" value="ECO:0007669"/>
    <property type="project" value="UniProtKB-UniRule"/>
</dbReference>
<name>A0AAW1QMJ2_9CHLO</name>
<dbReference type="GO" id="GO:0016829">
    <property type="term" value="F:lyase activity"/>
    <property type="evidence" value="ECO:0007669"/>
    <property type="project" value="UniProtKB-UniRule"/>
</dbReference>
<keyword evidence="1 4" id="KW-0808">Transferase</keyword>
<dbReference type="Gene3D" id="3.40.640.10">
    <property type="entry name" value="Type I PLP-dependent aspartate aminotransferase-like (Major domain)"/>
    <property type="match status" value="2"/>
</dbReference>
<sequence length="1334" mass="142044">MELFVLSPCIVFFLLGFAGGLLSLPRRLLQRLWTWRPVPSCLGYQKDQDFHMYSPSPAPSLTKAAAPAKAPSTMHAQPGKSVQLNMPAPPSQGCSGNNVTAEFPQLQGQIFLDHAGSTLASATQMAAAMQDMTHHLYTNPHSQHGLAEEGIGAAKAVQQARQLTLDMCQASAEDYEVIFTSGATGALKLVGEIMPWEAASQFVFTQDNHNSVLGIRNLAHAAGASSMAVTMQPSEGRWQAEPSNTGWMGPHHEQAEPAEEHWDFTWHTANLFAMPCESNFSGERYDPSIVTSVQQNGPWGPMHSAACSATQLRQYHGGPAACSQQCRQPDHPAGKQASADLSGSDQCRIQSPMHQSQSSRQPARPLQVAPEESVLKGPATLFTGGQRHNQQPCATTSCAEQSPGEVNEESCSTNAAGVCTPSVQQAGPGISAEQARGKQQDWYVLLDAAKACASKPPDLSTCPADFVAISYYKIFGYPTGLGALLVRRSVLAHMRKQYFGGGTVAASCAETAFFRRRPGAEGFEDGTAHFLGLAAVRHGFAQIASVGNFSAIHRHTDMLTRWLATELTNLQHGNGRPVCRLYGAQAIDSSASLHQPGSSELPQGACRGVIGQGPTVAFSVLQPDGSFVGHREVEKVAALSSILLRTGCFCNPGACALHLGMTPLDMQHNFEAGHACWDDMDLIAGRPTGAVRVSFGYMSTLGDAAAVVQMLCQYFVHSASQTHQAEASIPHRKCCSEAHASDPKRSAQSLQIPGKQPVKAAEAQPDLSPHPEQASASAQSSDVPSSHTSSAKESSVQSSCSSGVETLWPPDLYHMQSISSSSDRVSSSSDGSGKNESISCSKPESETFSDTDAASNASMQFPADSIPSHHQKSQTRLAASPAGLAAGGDHVPSNEEVRTAIVHDSSSLNFFQLAGSTSASAQDDSPMLFHDQAVAAAVPATGRASETSLAANVASGPRLGAMWIYPIKSCAGARVHAWPLCPTGLLYDRHWALVDADQRVLTQKRLPALARLYPWLDLEEGWIELRTNDASQPPLRMPLPEPQGSHRTSSAAATSDNPKGESSQMRIINICAEAACGKATVVTSGNSSEVAAWFRHAIGSECWLVQQHQESPRRASFAVHTQAETAISSGAKSRETAPGSQIGFANEGQLLLVNAASLADIDQRLSAKDKQPCADVSRFRPNLLVEGAPAFAEDGWTSVSIGSAMFHNAGPCTRCEMVCMDQRTGCKVGPEPLLTLASFRRINGRILFGILLTHQPSALPQQRRTEPLALESQSNQGCNADRMLQQASNSLSEGGVVPSKAIKNGLPTKQNQQDGSEHALFPVLRVGMPLLTGL</sequence>
<comment type="cofactor">
    <cofactor evidence="4">
        <name>pyridoxal 5'-phosphate</name>
        <dbReference type="ChEBI" id="CHEBI:597326"/>
    </cofactor>
</comment>
<dbReference type="Proteomes" id="UP001438707">
    <property type="component" value="Unassembled WGS sequence"/>
</dbReference>
<feature type="active site" evidence="4">
    <location>
        <position position="650"/>
    </location>
</feature>
<feature type="modified residue" description="N6-(pyridoxal phosphate)lysine" evidence="4">
    <location>
        <position position="473"/>
    </location>
</feature>
<dbReference type="Pfam" id="PF03476">
    <property type="entry name" value="MOSC_N"/>
    <property type="match status" value="1"/>
</dbReference>
<dbReference type="PROSITE" id="PS51340">
    <property type="entry name" value="MOSC"/>
    <property type="match status" value="1"/>
</dbReference>
<keyword evidence="2 4" id="KW-0663">Pyridoxal phosphate</keyword>
<evidence type="ECO:0000256" key="5">
    <source>
        <dbReference type="SAM" id="MobiDB-lite"/>
    </source>
</evidence>
<dbReference type="SUPFAM" id="SSF53383">
    <property type="entry name" value="PLP-dependent transferases"/>
    <property type="match status" value="2"/>
</dbReference>
<dbReference type="InterPro" id="IPR028886">
    <property type="entry name" value="MoCo_sulfurase"/>
</dbReference>
<proteinExistence type="inferred from homology"/>
<gene>
    <name evidence="7" type="ORF">WJX74_003955</name>
</gene>
<dbReference type="HAMAP" id="MF_03050">
    <property type="entry name" value="MOCOS"/>
    <property type="match status" value="1"/>
</dbReference>
<dbReference type="Pfam" id="PF03473">
    <property type="entry name" value="MOSC"/>
    <property type="match status" value="1"/>
</dbReference>
<dbReference type="PANTHER" id="PTHR14237:SF80">
    <property type="entry name" value="MOLYBDENUM COFACTOR SULFURASE"/>
    <property type="match status" value="1"/>
</dbReference>
<dbReference type="Gene3D" id="3.90.1150.10">
    <property type="entry name" value="Aspartate Aminotransferase, domain 1"/>
    <property type="match status" value="1"/>
</dbReference>
<dbReference type="InterPro" id="IPR005303">
    <property type="entry name" value="MOCOS_middle"/>
</dbReference>
<dbReference type="SUPFAM" id="SSF141673">
    <property type="entry name" value="MOSC N-terminal domain-like"/>
    <property type="match status" value="1"/>
</dbReference>
<comment type="similarity">
    <text evidence="4">Belongs to the class-V pyridoxal-phosphate-dependent aminotransferase family. MOCOS subfamily.</text>
</comment>
<feature type="compositionally biased region" description="Polar residues" evidence="5">
    <location>
        <begin position="1045"/>
        <end position="1061"/>
    </location>
</feature>
<keyword evidence="8" id="KW-1185">Reference proteome</keyword>
<dbReference type="InterPro" id="IPR015424">
    <property type="entry name" value="PyrdxlP-dep_Trfase"/>
</dbReference>
<dbReference type="GO" id="GO:0030151">
    <property type="term" value="F:molybdenum ion binding"/>
    <property type="evidence" value="ECO:0007669"/>
    <property type="project" value="UniProtKB-UniRule"/>
</dbReference>
<evidence type="ECO:0000256" key="1">
    <source>
        <dbReference type="ARBA" id="ARBA00022679"/>
    </source>
</evidence>